<dbReference type="Pfam" id="PF07530">
    <property type="entry name" value="PRE_C2HC"/>
    <property type="match status" value="1"/>
</dbReference>
<dbReference type="AlphaFoldDB" id="A0A484ASH8"/>
<dbReference type="Proteomes" id="UP000295192">
    <property type="component" value="Unassembled WGS sequence"/>
</dbReference>
<name>A0A484ASH8_DRONA</name>
<protein>
    <recommendedName>
        <fullName evidence="2">Pre-C2HC domain-containing protein</fullName>
    </recommendedName>
</protein>
<proteinExistence type="predicted"/>
<dbReference type="SMART" id="SM00596">
    <property type="entry name" value="PRE_C2HC"/>
    <property type="match status" value="1"/>
</dbReference>
<evidence type="ECO:0000313" key="3">
    <source>
        <dbReference type="EMBL" id="TDG39032.1"/>
    </source>
</evidence>
<organism evidence="3 4">
    <name type="scientific">Drosophila navojoa</name>
    <name type="common">Fruit fly</name>
    <dbReference type="NCBI Taxonomy" id="7232"/>
    <lineage>
        <taxon>Eukaryota</taxon>
        <taxon>Metazoa</taxon>
        <taxon>Ecdysozoa</taxon>
        <taxon>Arthropoda</taxon>
        <taxon>Hexapoda</taxon>
        <taxon>Insecta</taxon>
        <taxon>Pterygota</taxon>
        <taxon>Neoptera</taxon>
        <taxon>Endopterygota</taxon>
        <taxon>Diptera</taxon>
        <taxon>Brachycera</taxon>
        <taxon>Muscomorpha</taxon>
        <taxon>Ephydroidea</taxon>
        <taxon>Drosophilidae</taxon>
        <taxon>Drosophila</taxon>
    </lineage>
</organism>
<feature type="region of interest" description="Disordered" evidence="1">
    <location>
        <begin position="106"/>
        <end position="149"/>
    </location>
</feature>
<dbReference type="OMA" id="EQPINAN"/>
<feature type="region of interest" description="Disordered" evidence="1">
    <location>
        <begin position="23"/>
        <end position="49"/>
    </location>
</feature>
<comment type="caution">
    <text evidence="3">The sequence shown here is derived from an EMBL/GenBank/DDBJ whole genome shotgun (WGS) entry which is preliminary data.</text>
</comment>
<reference evidence="3 4" key="1">
    <citation type="journal article" date="2019" name="J. Hered.">
        <title>An Improved Genome Assembly for Drosophila navojoa, the Basal Species in the mojavensis Cluster.</title>
        <authorList>
            <person name="Vanderlinde T."/>
            <person name="Dupim E.G."/>
            <person name="Nazario-Yepiz N.O."/>
            <person name="Carvalho A.B."/>
        </authorList>
    </citation>
    <scope>NUCLEOTIDE SEQUENCE [LARGE SCALE GENOMIC DNA]</scope>
    <source>
        <strain evidence="3">Navoj_Jal97</strain>
        <tissue evidence="3">Whole organism</tissue>
    </source>
</reference>
<feature type="compositionally biased region" description="Low complexity" evidence="1">
    <location>
        <begin position="440"/>
        <end position="449"/>
    </location>
</feature>
<evidence type="ECO:0000313" key="4">
    <source>
        <dbReference type="Proteomes" id="UP000295192"/>
    </source>
</evidence>
<evidence type="ECO:0000256" key="1">
    <source>
        <dbReference type="SAM" id="MobiDB-lite"/>
    </source>
</evidence>
<evidence type="ECO:0000259" key="2">
    <source>
        <dbReference type="SMART" id="SM00596"/>
    </source>
</evidence>
<dbReference type="STRING" id="7232.A0A484ASH8"/>
<dbReference type="InterPro" id="IPR006579">
    <property type="entry name" value="Pre_C2HC_dom"/>
</dbReference>
<accession>A0A484ASH8</accession>
<dbReference type="EMBL" id="LSRL02001453">
    <property type="protein sequence ID" value="TDG39032.1"/>
    <property type="molecule type" value="Genomic_DNA"/>
</dbReference>
<feature type="domain" description="Pre-C2HC" evidence="2">
    <location>
        <begin position="273"/>
        <end position="341"/>
    </location>
</feature>
<feature type="region of interest" description="Disordered" evidence="1">
    <location>
        <begin position="425"/>
        <end position="467"/>
    </location>
</feature>
<gene>
    <name evidence="3" type="ORF">AWZ03_014547</name>
</gene>
<feature type="compositionally biased region" description="Low complexity" evidence="1">
    <location>
        <begin position="503"/>
        <end position="516"/>
    </location>
</feature>
<feature type="region of interest" description="Disordered" evidence="1">
    <location>
        <begin position="487"/>
        <end position="560"/>
    </location>
</feature>
<sequence>MPRGNVAANGEEDMDVEVESLLGSPAHLSAPTSSSAPVKKSEVSAKPTTSRAAAQLLKAKTAGVNNSNQSDATVASYLKAKAALKSGQLTIEDALKMCAQQPATAVKRTAEKGDSPKKKSAQLDSTVLGDSDVESPPSDDNNKVNPRTVNTQKKAADLANKVCITSNVQITPPSTSTDAPNAHLFEKPAPLFLANVTDIMSILIRLDEAIGQANYDVKRSSNHGIRVQCKDIATYRKLVKYLDDNKVENYTFQLKSERGFRAIIRDLHYSTPDHYIREKLANLGHQVRFLRGIKSRFTKEPLDLFEVELAPSANNAEFMQITAIGNQRVKIEKPYKSSEVAQCHRCQKYGHTKNYCRRPFACVKCGGNHASTDCGRQKGEQTPAKCANCAGPHAASYKGCPSYKEACKKRENEGAHQIAKLINNLAKPAPTATAQRSRSNMPNMTNMPNLLQQVPPQSRPQTVSGPSYSAALRAGLEFAQPIGPAAISSKQRQSRQKATKRSQQQQLLQQQQQQQQVRLPRQASVQRPLQPMRSRSLSTRRRRPQHVDGGAHPNSGGVYSHRFEQPINANMPSLRFEPNQNNQIVELLTNLMAYLVAKFGPIESHNVQ</sequence>
<feature type="compositionally biased region" description="Basic and acidic residues" evidence="1">
    <location>
        <begin position="108"/>
        <end position="117"/>
    </location>
</feature>
<keyword evidence="4" id="KW-1185">Reference proteome</keyword>
<feature type="compositionally biased region" description="Polar residues" evidence="1">
    <location>
        <begin position="450"/>
        <end position="467"/>
    </location>
</feature>